<dbReference type="InterPro" id="IPR046341">
    <property type="entry name" value="SET_dom_sf"/>
</dbReference>
<protein>
    <submittedName>
        <fullName evidence="2">ABCF5 protein</fullName>
    </submittedName>
</protein>
<dbReference type="AlphaFoldDB" id="A0A812RD74"/>
<dbReference type="EMBL" id="CAJNDS010002323">
    <property type="protein sequence ID" value="CAE7431233.1"/>
    <property type="molecule type" value="Genomic_DNA"/>
</dbReference>
<gene>
    <name evidence="2" type="primary">ABCF5</name>
    <name evidence="2" type="ORF">SNAT2548_LOCUS23437</name>
</gene>
<feature type="compositionally biased region" description="Pro residues" evidence="1">
    <location>
        <begin position="226"/>
        <end position="235"/>
    </location>
</feature>
<feature type="region of interest" description="Disordered" evidence="1">
    <location>
        <begin position="304"/>
        <end position="343"/>
    </location>
</feature>
<evidence type="ECO:0000313" key="3">
    <source>
        <dbReference type="Proteomes" id="UP000604046"/>
    </source>
</evidence>
<feature type="region of interest" description="Disordered" evidence="1">
    <location>
        <begin position="223"/>
        <end position="258"/>
    </location>
</feature>
<sequence>MDFDNSKEIPADTEVFNTYGEFSNDKLLQDYGFLLEQNAFNSVTLPRSMLAGRRFEPQLRFAAERAAMLGLTQAESSEEESDEGSGGAEGGMSRNEGLATFYELGRGRLPKALRTLLAVLSLRRPALHRARAWTPRRLRRWLQRRASEPHLLTTSATRGVLRAALRRRAAAYPKPEEAEALRRRWAAAAAREKAAIALRRSDLFGCDFALLLEMLSLRDLRASAPPRAPSAPPEPQAAGTDPHPAANAASKKMASTPVEIENGDVKTYDGDFRFYMDSNQDLRQKIESHYTGIDGLIESVPGTLAERRKKERKGLRKNRYAKAKQERREQLQAQFLSSRSWRS</sequence>
<dbReference type="Proteomes" id="UP000604046">
    <property type="component" value="Unassembled WGS sequence"/>
</dbReference>
<feature type="region of interest" description="Disordered" evidence="1">
    <location>
        <begin position="72"/>
        <end position="94"/>
    </location>
</feature>
<reference evidence="2" key="1">
    <citation type="submission" date="2021-02" db="EMBL/GenBank/DDBJ databases">
        <authorList>
            <person name="Dougan E. K."/>
            <person name="Rhodes N."/>
            <person name="Thang M."/>
            <person name="Chan C."/>
        </authorList>
    </citation>
    <scope>NUCLEOTIDE SEQUENCE</scope>
</reference>
<name>A0A812RD74_9DINO</name>
<comment type="caution">
    <text evidence="2">The sequence shown here is derived from an EMBL/GenBank/DDBJ whole genome shotgun (WGS) entry which is preliminary data.</text>
</comment>
<feature type="compositionally biased region" description="Basic residues" evidence="1">
    <location>
        <begin position="307"/>
        <end position="322"/>
    </location>
</feature>
<evidence type="ECO:0000313" key="2">
    <source>
        <dbReference type="EMBL" id="CAE7431233.1"/>
    </source>
</evidence>
<dbReference type="SUPFAM" id="SSF82199">
    <property type="entry name" value="SET domain"/>
    <property type="match status" value="1"/>
</dbReference>
<keyword evidence="3" id="KW-1185">Reference proteome</keyword>
<dbReference type="OrthoDB" id="441812at2759"/>
<organism evidence="2 3">
    <name type="scientific">Symbiodinium natans</name>
    <dbReference type="NCBI Taxonomy" id="878477"/>
    <lineage>
        <taxon>Eukaryota</taxon>
        <taxon>Sar</taxon>
        <taxon>Alveolata</taxon>
        <taxon>Dinophyceae</taxon>
        <taxon>Suessiales</taxon>
        <taxon>Symbiodiniaceae</taxon>
        <taxon>Symbiodinium</taxon>
    </lineage>
</organism>
<feature type="compositionally biased region" description="Polar residues" evidence="1">
    <location>
        <begin position="331"/>
        <end position="343"/>
    </location>
</feature>
<evidence type="ECO:0000256" key="1">
    <source>
        <dbReference type="SAM" id="MobiDB-lite"/>
    </source>
</evidence>
<accession>A0A812RD74</accession>
<dbReference type="Gene3D" id="3.90.1410.10">
    <property type="entry name" value="set domain protein methyltransferase, domain 1"/>
    <property type="match status" value="1"/>
</dbReference>
<proteinExistence type="predicted"/>